<dbReference type="Gene3D" id="2.40.50.140">
    <property type="entry name" value="Nucleic acid-binding proteins"/>
    <property type="match status" value="1"/>
</dbReference>
<dbReference type="PRINTS" id="PR00050">
    <property type="entry name" value="COLDSHOCK"/>
</dbReference>
<comment type="caution">
    <text evidence="3">The sequence shown here is derived from an EMBL/GenBank/DDBJ whole genome shotgun (WGS) entry which is preliminary data.</text>
</comment>
<dbReference type="PROSITE" id="PS51857">
    <property type="entry name" value="CSD_2"/>
    <property type="match status" value="1"/>
</dbReference>
<dbReference type="FunFam" id="2.40.50.140:FF:000274">
    <property type="entry name" value="Mitochondrial RNA binding protein"/>
    <property type="match status" value="1"/>
</dbReference>
<evidence type="ECO:0000259" key="2">
    <source>
        <dbReference type="PROSITE" id="PS51857"/>
    </source>
</evidence>
<feature type="compositionally biased region" description="Polar residues" evidence="1">
    <location>
        <begin position="134"/>
        <end position="149"/>
    </location>
</feature>
<evidence type="ECO:0000256" key="1">
    <source>
        <dbReference type="SAM" id="MobiDB-lite"/>
    </source>
</evidence>
<proteinExistence type="predicted"/>
<dbReference type="AlphaFoldDB" id="A0A9J6F6W6"/>
<dbReference type="PROSITE" id="PS00352">
    <property type="entry name" value="CSD_1"/>
    <property type="match status" value="1"/>
</dbReference>
<dbReference type="OMA" id="HEAMEKW"/>
<dbReference type="InterPro" id="IPR050181">
    <property type="entry name" value="Cold_shock_domain"/>
</dbReference>
<dbReference type="InterPro" id="IPR002059">
    <property type="entry name" value="CSP_DNA-bd"/>
</dbReference>
<dbReference type="PANTHER" id="PTHR11544">
    <property type="entry name" value="COLD SHOCK DOMAIN CONTAINING PROTEINS"/>
    <property type="match status" value="1"/>
</dbReference>
<protein>
    <recommendedName>
        <fullName evidence="2">CSD domain-containing protein</fullName>
    </recommendedName>
</protein>
<dbReference type="Pfam" id="PF00313">
    <property type="entry name" value="CSD"/>
    <property type="match status" value="1"/>
</dbReference>
<feature type="compositionally biased region" description="Basic and acidic residues" evidence="1">
    <location>
        <begin position="117"/>
        <end position="128"/>
    </location>
</feature>
<dbReference type="InterPro" id="IPR011129">
    <property type="entry name" value="CSD"/>
</dbReference>
<name>A0A9J6F6W6_HAELO</name>
<dbReference type="Proteomes" id="UP000821853">
    <property type="component" value="Chromosome 1"/>
</dbReference>
<dbReference type="GO" id="GO:0003676">
    <property type="term" value="F:nucleic acid binding"/>
    <property type="evidence" value="ECO:0007669"/>
    <property type="project" value="InterPro"/>
</dbReference>
<dbReference type="InterPro" id="IPR019844">
    <property type="entry name" value="CSD_CS"/>
</dbReference>
<dbReference type="InterPro" id="IPR012340">
    <property type="entry name" value="NA-bd_OB-fold"/>
</dbReference>
<dbReference type="SUPFAM" id="SSF50249">
    <property type="entry name" value="Nucleic acid-binding proteins"/>
    <property type="match status" value="1"/>
</dbReference>
<dbReference type="CDD" id="cd04458">
    <property type="entry name" value="CSP_CDS"/>
    <property type="match status" value="1"/>
</dbReference>
<dbReference type="SMART" id="SM00357">
    <property type="entry name" value="CSP"/>
    <property type="match status" value="1"/>
</dbReference>
<dbReference type="VEuPathDB" id="VectorBase:HLOH_045473"/>
<organism evidence="3 4">
    <name type="scientific">Haemaphysalis longicornis</name>
    <name type="common">Bush tick</name>
    <dbReference type="NCBI Taxonomy" id="44386"/>
    <lineage>
        <taxon>Eukaryota</taxon>
        <taxon>Metazoa</taxon>
        <taxon>Ecdysozoa</taxon>
        <taxon>Arthropoda</taxon>
        <taxon>Chelicerata</taxon>
        <taxon>Arachnida</taxon>
        <taxon>Acari</taxon>
        <taxon>Parasitiformes</taxon>
        <taxon>Ixodida</taxon>
        <taxon>Ixodoidea</taxon>
        <taxon>Ixodidae</taxon>
        <taxon>Haemaphysalinae</taxon>
        <taxon>Haemaphysalis</taxon>
    </lineage>
</organism>
<feature type="compositionally biased region" description="Basic residues" evidence="1">
    <location>
        <begin position="99"/>
        <end position="111"/>
    </location>
</feature>
<keyword evidence="4" id="KW-1185">Reference proteome</keyword>
<sequence length="323" mass="36381">MVELGHGKKKIVLAQRVLGTVKWFNVKNGYGFICRNDNHEDVFVHQTAITRNNPLKQVPSVGDGEPVEFDVVVGEKGPEAANVTGPNGEPVKGSPYAKDKRRYRGFRRGGQRWRGPSMREHPKSRETFDDSDGQQRQTETLAPNSSQAQRWGPPMTAGRSYPPWRNKNRGTREPPRGPPDVAQCESQMYRDHAGYGDLGAPEVPQRRFHGRYFRRRRPEELLAEQANVAGGGERGAAGGRGGSSRGEDDGQRDRAGVGSSWRRSPGRRQLRHGASEPNNEDEDSERGYRDWSGERYKRGARNRQESPSPPPFLGYKPKHRLYM</sequence>
<gene>
    <name evidence="3" type="ORF">HPB48_009667</name>
</gene>
<feature type="compositionally biased region" description="Basic and acidic residues" evidence="1">
    <location>
        <begin position="245"/>
        <end position="255"/>
    </location>
</feature>
<feature type="region of interest" description="Disordered" evidence="1">
    <location>
        <begin position="78"/>
        <end position="323"/>
    </location>
</feature>
<dbReference type="EMBL" id="JABSTR010000001">
    <property type="protein sequence ID" value="KAH9360470.1"/>
    <property type="molecule type" value="Genomic_DNA"/>
</dbReference>
<evidence type="ECO:0000313" key="4">
    <source>
        <dbReference type="Proteomes" id="UP000821853"/>
    </source>
</evidence>
<accession>A0A9J6F6W6</accession>
<reference evidence="3 4" key="1">
    <citation type="journal article" date="2020" name="Cell">
        <title>Large-Scale Comparative Analyses of Tick Genomes Elucidate Their Genetic Diversity and Vector Capacities.</title>
        <authorList>
            <consortium name="Tick Genome and Microbiome Consortium (TIGMIC)"/>
            <person name="Jia N."/>
            <person name="Wang J."/>
            <person name="Shi W."/>
            <person name="Du L."/>
            <person name="Sun Y."/>
            <person name="Zhan W."/>
            <person name="Jiang J.F."/>
            <person name="Wang Q."/>
            <person name="Zhang B."/>
            <person name="Ji P."/>
            <person name="Bell-Sakyi L."/>
            <person name="Cui X.M."/>
            <person name="Yuan T.T."/>
            <person name="Jiang B.G."/>
            <person name="Yang W.F."/>
            <person name="Lam T.T."/>
            <person name="Chang Q.C."/>
            <person name="Ding S.J."/>
            <person name="Wang X.J."/>
            <person name="Zhu J.G."/>
            <person name="Ruan X.D."/>
            <person name="Zhao L."/>
            <person name="Wei J.T."/>
            <person name="Ye R.Z."/>
            <person name="Que T.C."/>
            <person name="Du C.H."/>
            <person name="Zhou Y.H."/>
            <person name="Cheng J.X."/>
            <person name="Dai P.F."/>
            <person name="Guo W.B."/>
            <person name="Han X.H."/>
            <person name="Huang E.J."/>
            <person name="Li L.F."/>
            <person name="Wei W."/>
            <person name="Gao Y.C."/>
            <person name="Liu J.Z."/>
            <person name="Shao H.Z."/>
            <person name="Wang X."/>
            <person name="Wang C.C."/>
            <person name="Yang T.C."/>
            <person name="Huo Q.B."/>
            <person name="Li W."/>
            <person name="Chen H.Y."/>
            <person name="Chen S.E."/>
            <person name="Zhou L.G."/>
            <person name="Ni X.B."/>
            <person name="Tian J.H."/>
            <person name="Sheng Y."/>
            <person name="Liu T."/>
            <person name="Pan Y.S."/>
            <person name="Xia L.Y."/>
            <person name="Li J."/>
            <person name="Zhao F."/>
            <person name="Cao W.C."/>
        </authorList>
    </citation>
    <scope>NUCLEOTIDE SEQUENCE [LARGE SCALE GENOMIC DNA]</scope>
    <source>
        <strain evidence="3">HaeL-2018</strain>
    </source>
</reference>
<feature type="compositionally biased region" description="Basic residues" evidence="1">
    <location>
        <begin position="206"/>
        <end position="216"/>
    </location>
</feature>
<feature type="compositionally biased region" description="Basic and acidic residues" evidence="1">
    <location>
        <begin position="285"/>
        <end position="297"/>
    </location>
</feature>
<feature type="domain" description="CSD" evidence="2">
    <location>
        <begin position="16"/>
        <end position="85"/>
    </location>
</feature>
<evidence type="ECO:0000313" key="3">
    <source>
        <dbReference type="EMBL" id="KAH9360470.1"/>
    </source>
</evidence>
<dbReference type="OrthoDB" id="6430255at2759"/>
<feature type="compositionally biased region" description="Gly residues" evidence="1">
    <location>
        <begin position="229"/>
        <end position="244"/>
    </location>
</feature>